<dbReference type="RefSeq" id="WP_078980935.1">
    <property type="nucleotide sequence ID" value="NZ_MWQN01000003.1"/>
</dbReference>
<sequence length="158" mass="17353">MDWIAPVSALVGTALGVAATLVADRLRWRRETTERQTDLRRQLYAEYLAAVSRMRGILVDVARDVPPGAADREQRIRAGFLSPGAYELRHRLAIVAPSDVIAAARATFIALRDIRDCLIAGADATDPTFRALEGAALDDELHNLRQVMRRDLGAPPLV</sequence>
<dbReference type="Proteomes" id="UP000190037">
    <property type="component" value="Unassembled WGS sequence"/>
</dbReference>
<organism evidence="1 2">
    <name type="scientific">Embleya scabrispora</name>
    <dbReference type="NCBI Taxonomy" id="159449"/>
    <lineage>
        <taxon>Bacteria</taxon>
        <taxon>Bacillati</taxon>
        <taxon>Actinomycetota</taxon>
        <taxon>Actinomycetes</taxon>
        <taxon>Kitasatosporales</taxon>
        <taxon>Streptomycetaceae</taxon>
        <taxon>Embleya</taxon>
    </lineage>
</organism>
<keyword evidence="2" id="KW-1185">Reference proteome</keyword>
<evidence type="ECO:0000313" key="1">
    <source>
        <dbReference type="EMBL" id="OPC77841.1"/>
    </source>
</evidence>
<comment type="caution">
    <text evidence="1">The sequence shown here is derived from an EMBL/GenBank/DDBJ whole genome shotgun (WGS) entry which is preliminary data.</text>
</comment>
<proteinExistence type="predicted"/>
<dbReference type="AlphaFoldDB" id="A0A1T3NME6"/>
<dbReference type="OrthoDB" id="4289123at2"/>
<accession>A0A1T3NME6</accession>
<name>A0A1T3NME6_9ACTN</name>
<gene>
    <name evidence="1" type="ORF">B4N89_36855</name>
</gene>
<dbReference type="EMBL" id="MWQN01000003">
    <property type="protein sequence ID" value="OPC77841.1"/>
    <property type="molecule type" value="Genomic_DNA"/>
</dbReference>
<protein>
    <submittedName>
        <fullName evidence="1">Uncharacterized protein</fullName>
    </submittedName>
</protein>
<reference evidence="1 2" key="1">
    <citation type="submission" date="2017-03" db="EMBL/GenBank/DDBJ databases">
        <title>Draft genome sequence of Streptomyces scabrisporus NF3, endophyte isolated from Amphipterygium adstringens.</title>
        <authorList>
            <person name="Vazquez M."/>
            <person name="Ceapa C.D."/>
            <person name="Rodriguez Luna D."/>
            <person name="Sanchez Esquivel S."/>
        </authorList>
    </citation>
    <scope>NUCLEOTIDE SEQUENCE [LARGE SCALE GENOMIC DNA]</scope>
    <source>
        <strain evidence="1 2">NF3</strain>
    </source>
</reference>
<evidence type="ECO:0000313" key="2">
    <source>
        <dbReference type="Proteomes" id="UP000190037"/>
    </source>
</evidence>